<dbReference type="GO" id="GO:0005886">
    <property type="term" value="C:plasma membrane"/>
    <property type="evidence" value="ECO:0007669"/>
    <property type="project" value="UniProtKB-SubCell"/>
</dbReference>
<dbReference type="InterPro" id="IPR003660">
    <property type="entry name" value="HAMP_dom"/>
</dbReference>
<reference evidence="15 16" key="1">
    <citation type="submission" date="2017-08" db="EMBL/GenBank/DDBJ databases">
        <title>Identification and genetic characteristics of simultaneous BTEX- and naphthalene-degrading Paraburkholderia sp. BN5 isolated from petroleum-contaminated soil.</title>
        <authorList>
            <person name="Lee Y."/>
            <person name="Jeon C.O."/>
        </authorList>
    </citation>
    <scope>NUCLEOTIDE SEQUENCE [LARGE SCALE GENOMIC DNA]</scope>
    <source>
        <strain evidence="15 16">BN5</strain>
        <plasmid evidence="15 16">pBN1</plasmid>
    </source>
</reference>
<evidence type="ECO:0000256" key="10">
    <source>
        <dbReference type="ARBA" id="ARBA00029447"/>
    </source>
</evidence>
<dbReference type="Pfam" id="PF00015">
    <property type="entry name" value="MCPsignal"/>
    <property type="match status" value="1"/>
</dbReference>
<dbReference type="GO" id="GO:0007165">
    <property type="term" value="P:signal transduction"/>
    <property type="evidence" value="ECO:0007669"/>
    <property type="project" value="UniProtKB-KW"/>
</dbReference>
<keyword evidence="7" id="KW-1133">Transmembrane helix</keyword>
<dbReference type="PROSITE" id="PS50111">
    <property type="entry name" value="CHEMOTAXIS_TRANSDUC_2"/>
    <property type="match status" value="1"/>
</dbReference>
<feature type="domain" description="Methyl-accepting transducer" evidence="13">
    <location>
        <begin position="269"/>
        <end position="498"/>
    </location>
</feature>
<comment type="subcellular location">
    <subcellularLocation>
        <location evidence="1">Cell inner membrane</location>
        <topology evidence="1">Multi-pass membrane protein</topology>
    </subcellularLocation>
</comment>
<evidence type="ECO:0000256" key="9">
    <source>
        <dbReference type="ARBA" id="ARBA00023224"/>
    </source>
</evidence>
<dbReference type="CDD" id="cd11386">
    <property type="entry name" value="MCP_signal"/>
    <property type="match status" value="1"/>
</dbReference>
<dbReference type="InterPro" id="IPR004089">
    <property type="entry name" value="MCPsignal_dom"/>
</dbReference>
<comment type="similarity">
    <text evidence="10">Belongs to the methyl-accepting chemotaxis (MCP) protein family.</text>
</comment>
<dbReference type="Gene3D" id="1.20.120.30">
    <property type="entry name" value="Aspartate receptor, ligand-binding domain"/>
    <property type="match status" value="1"/>
</dbReference>
<dbReference type="SMART" id="SM00283">
    <property type="entry name" value="MA"/>
    <property type="match status" value="1"/>
</dbReference>
<gene>
    <name evidence="15" type="ORF">CJU94_33485</name>
</gene>
<keyword evidence="12" id="KW-0175">Coiled coil</keyword>
<evidence type="ECO:0008006" key="17">
    <source>
        <dbReference type="Google" id="ProtNLM"/>
    </source>
</evidence>
<keyword evidence="5" id="KW-0997">Cell inner membrane</keyword>
<name>A0A248VX72_9BURK</name>
<dbReference type="EMBL" id="CP022991">
    <property type="protein sequence ID" value="ASW03142.1"/>
    <property type="molecule type" value="Genomic_DNA"/>
</dbReference>
<dbReference type="InterPro" id="IPR004090">
    <property type="entry name" value="Chemotax_Me-accpt_rcpt"/>
</dbReference>
<geneLocation type="plasmid" evidence="15 16">
    <name>pBN1</name>
</geneLocation>
<dbReference type="Pfam" id="PF02203">
    <property type="entry name" value="TarH"/>
    <property type="match status" value="1"/>
</dbReference>
<dbReference type="GO" id="GO:0004888">
    <property type="term" value="F:transmembrane signaling receptor activity"/>
    <property type="evidence" value="ECO:0007669"/>
    <property type="project" value="InterPro"/>
</dbReference>
<evidence type="ECO:0000259" key="14">
    <source>
        <dbReference type="PROSITE" id="PS50885"/>
    </source>
</evidence>
<protein>
    <recommendedName>
        <fullName evidence="17">Methyl-accepting chemotaxis protein</fullName>
    </recommendedName>
</protein>
<dbReference type="SUPFAM" id="SSF58104">
    <property type="entry name" value="Methyl-accepting chemotaxis protein (MCP) signaling domain"/>
    <property type="match status" value="1"/>
</dbReference>
<dbReference type="InterPro" id="IPR003122">
    <property type="entry name" value="Tar_rcpt_lig-bd"/>
</dbReference>
<evidence type="ECO:0000259" key="13">
    <source>
        <dbReference type="PROSITE" id="PS50111"/>
    </source>
</evidence>
<feature type="coiled-coil region" evidence="12">
    <location>
        <begin position="288"/>
        <end position="318"/>
    </location>
</feature>
<evidence type="ECO:0000256" key="5">
    <source>
        <dbReference type="ARBA" id="ARBA00022519"/>
    </source>
</evidence>
<evidence type="ECO:0000256" key="4">
    <source>
        <dbReference type="ARBA" id="ARBA00022500"/>
    </source>
</evidence>
<dbReference type="SUPFAM" id="SSF47170">
    <property type="entry name" value="Aspartate receptor, ligand-binding domain"/>
    <property type="match status" value="1"/>
</dbReference>
<evidence type="ECO:0000256" key="11">
    <source>
        <dbReference type="PROSITE-ProRule" id="PRU00284"/>
    </source>
</evidence>
<evidence type="ECO:0000256" key="8">
    <source>
        <dbReference type="ARBA" id="ARBA00023136"/>
    </source>
</evidence>
<keyword evidence="4" id="KW-0145">Chemotaxis</keyword>
<keyword evidence="3" id="KW-0488">Methylation</keyword>
<dbReference type="Gene3D" id="1.10.287.950">
    <property type="entry name" value="Methyl-accepting chemotaxis protein"/>
    <property type="match status" value="1"/>
</dbReference>
<keyword evidence="16" id="KW-1185">Reference proteome</keyword>
<keyword evidence="6" id="KW-0812">Transmembrane</keyword>
<dbReference type="KEGG" id="parb:CJU94_33485"/>
<dbReference type="Proteomes" id="UP000215158">
    <property type="component" value="Plasmid pBN1"/>
</dbReference>
<evidence type="ECO:0000256" key="6">
    <source>
        <dbReference type="ARBA" id="ARBA00022692"/>
    </source>
</evidence>
<dbReference type="FunFam" id="1.10.287.950:FF:000001">
    <property type="entry name" value="Methyl-accepting chemotaxis sensory transducer"/>
    <property type="match status" value="1"/>
</dbReference>
<dbReference type="PRINTS" id="PR00260">
    <property type="entry name" value="CHEMTRNSDUCR"/>
</dbReference>
<dbReference type="PANTHER" id="PTHR43531:SF14">
    <property type="entry name" value="METHYL-ACCEPTING CHEMOTAXIS PROTEIN I-RELATED"/>
    <property type="match status" value="1"/>
</dbReference>
<dbReference type="RefSeq" id="WP_095422975.1">
    <property type="nucleotide sequence ID" value="NZ_CP022991.1"/>
</dbReference>
<accession>A0A248VX72</accession>
<feature type="domain" description="HAMP" evidence="14">
    <location>
        <begin position="212"/>
        <end position="264"/>
    </location>
</feature>
<evidence type="ECO:0000256" key="3">
    <source>
        <dbReference type="ARBA" id="ARBA00022481"/>
    </source>
</evidence>
<evidence type="ECO:0000256" key="1">
    <source>
        <dbReference type="ARBA" id="ARBA00004429"/>
    </source>
</evidence>
<dbReference type="PROSITE" id="PS50885">
    <property type="entry name" value="HAMP"/>
    <property type="match status" value="1"/>
</dbReference>
<dbReference type="InterPro" id="IPR051310">
    <property type="entry name" value="MCP_chemotaxis"/>
</dbReference>
<evidence type="ECO:0000256" key="12">
    <source>
        <dbReference type="SAM" id="Coils"/>
    </source>
</evidence>
<keyword evidence="15" id="KW-0614">Plasmid</keyword>
<dbReference type="GO" id="GO:0006935">
    <property type="term" value="P:chemotaxis"/>
    <property type="evidence" value="ECO:0007669"/>
    <property type="project" value="UniProtKB-KW"/>
</dbReference>
<dbReference type="Pfam" id="PF00672">
    <property type="entry name" value="HAMP"/>
    <property type="match status" value="1"/>
</dbReference>
<dbReference type="OrthoDB" id="8982326at2"/>
<keyword evidence="8" id="KW-0472">Membrane</keyword>
<keyword evidence="9 11" id="KW-0807">Transducer</keyword>
<dbReference type="SMART" id="SM00304">
    <property type="entry name" value="HAMP"/>
    <property type="match status" value="1"/>
</dbReference>
<evidence type="ECO:0000256" key="7">
    <source>
        <dbReference type="ARBA" id="ARBA00022989"/>
    </source>
</evidence>
<proteinExistence type="inferred from homology"/>
<dbReference type="InterPro" id="IPR035440">
    <property type="entry name" value="4HB_MCP_dom_sf"/>
</dbReference>
<evidence type="ECO:0000313" key="15">
    <source>
        <dbReference type="EMBL" id="ASW03142.1"/>
    </source>
</evidence>
<dbReference type="PANTHER" id="PTHR43531">
    <property type="entry name" value="PROTEIN ICFG"/>
    <property type="match status" value="1"/>
</dbReference>
<keyword evidence="2" id="KW-1003">Cell membrane</keyword>
<organism evidence="15 16">
    <name type="scientific">Paraburkholderia aromaticivorans</name>
    <dbReference type="NCBI Taxonomy" id="2026199"/>
    <lineage>
        <taxon>Bacteria</taxon>
        <taxon>Pseudomonadati</taxon>
        <taxon>Pseudomonadota</taxon>
        <taxon>Betaproteobacteria</taxon>
        <taxon>Burkholderiales</taxon>
        <taxon>Burkholderiaceae</taxon>
        <taxon>Paraburkholderia</taxon>
    </lineage>
</organism>
<evidence type="ECO:0000313" key="16">
    <source>
        <dbReference type="Proteomes" id="UP000215158"/>
    </source>
</evidence>
<evidence type="ECO:0000256" key="2">
    <source>
        <dbReference type="ARBA" id="ARBA00022475"/>
    </source>
</evidence>
<sequence length="513" mass="53707">MFSRVSIRARISLAFGLLVALVSIVAAFGQWGTQAGKSALREVYAVQLSSAVALGDTKYNLAIARVSMDRALLHPESPDVQVLLQKARAYLATSKKAYGRYLALPQSAEQQRLADAVSLTLDRLIKGAIEPTLQSLETGDAVAANRITMDVTPPLALAFTKSTDALNDYLMTSGASSYEDFQSTLSTVSGASIAALCTAILLSLVCAIGLHRAIGRPLTRALEVCSAMSNGDLSNEVQVEGRDEMSALMHGLLATQEGLKSTVTTVLSSSESMASATSEIASGNSDLSRRTEAQAAALEQTAASMEELTATVAQNNERVGFATEYASNASNIAKTGGAVMDRAVQTMAGISDQSTKIASIIGTIEGIAFQTNILALNAAVEAARAGEQGRGFAVVAAEVRTLAQRSASAAKEIKALIDEAVTGVTEGSGLIDQAGRTMMEIVKSIEKVSDVMQEVAAASTEQRDGIEQVNRAVSQLDETTQQNAALVEETTAAALSLADQAQTLRSAASRFRT</sequence>
<dbReference type="AlphaFoldDB" id="A0A248VX72"/>